<evidence type="ECO:0000256" key="2">
    <source>
        <dbReference type="ARBA" id="ARBA00022527"/>
    </source>
</evidence>
<name>A0A6P2D374_9BACT</name>
<dbReference type="GO" id="GO:0005524">
    <property type="term" value="F:ATP binding"/>
    <property type="evidence" value="ECO:0007669"/>
    <property type="project" value="UniProtKB-UniRule"/>
</dbReference>
<feature type="transmembrane region" description="Helical" evidence="9">
    <location>
        <begin position="71"/>
        <end position="96"/>
    </location>
</feature>
<keyword evidence="9" id="KW-0812">Transmembrane</keyword>
<feature type="region of interest" description="Disordered" evidence="8">
    <location>
        <begin position="25"/>
        <end position="56"/>
    </location>
</feature>
<dbReference type="InterPro" id="IPR017441">
    <property type="entry name" value="Protein_kinase_ATP_BS"/>
</dbReference>
<keyword evidence="9" id="KW-0472">Membrane</keyword>
<organism evidence="11 12">
    <name type="scientific">Gemmata massiliana</name>
    <dbReference type="NCBI Taxonomy" id="1210884"/>
    <lineage>
        <taxon>Bacteria</taxon>
        <taxon>Pseudomonadati</taxon>
        <taxon>Planctomycetota</taxon>
        <taxon>Planctomycetia</taxon>
        <taxon>Gemmatales</taxon>
        <taxon>Gemmataceae</taxon>
        <taxon>Gemmata</taxon>
    </lineage>
</organism>
<keyword evidence="9" id="KW-1133">Transmembrane helix</keyword>
<keyword evidence="5 11" id="KW-0418">Kinase</keyword>
<dbReference type="InterPro" id="IPR008271">
    <property type="entry name" value="Ser/Thr_kinase_AS"/>
</dbReference>
<keyword evidence="2" id="KW-0723">Serine/threonine-protein kinase</keyword>
<proteinExistence type="predicted"/>
<dbReference type="Gene3D" id="3.30.200.20">
    <property type="entry name" value="Phosphorylase Kinase, domain 1"/>
    <property type="match status" value="1"/>
</dbReference>
<dbReference type="InterPro" id="IPR011009">
    <property type="entry name" value="Kinase-like_dom_sf"/>
</dbReference>
<dbReference type="RefSeq" id="WP_162668509.1">
    <property type="nucleotide sequence ID" value="NZ_LR593886.1"/>
</dbReference>
<keyword evidence="4 7" id="KW-0547">Nucleotide-binding</keyword>
<dbReference type="EMBL" id="LR593886">
    <property type="protein sequence ID" value="VTR93850.1"/>
    <property type="molecule type" value="Genomic_DNA"/>
</dbReference>
<evidence type="ECO:0000256" key="6">
    <source>
        <dbReference type="ARBA" id="ARBA00022840"/>
    </source>
</evidence>
<dbReference type="AlphaFoldDB" id="A0A6P2D374"/>
<dbReference type="EC" id="2.7.11.1" evidence="1"/>
<dbReference type="Pfam" id="PF00069">
    <property type="entry name" value="Pkinase"/>
    <property type="match status" value="1"/>
</dbReference>
<evidence type="ECO:0000256" key="1">
    <source>
        <dbReference type="ARBA" id="ARBA00012513"/>
    </source>
</evidence>
<feature type="transmembrane region" description="Helical" evidence="9">
    <location>
        <begin position="102"/>
        <end position="125"/>
    </location>
</feature>
<keyword evidence="12" id="KW-1185">Reference proteome</keyword>
<dbReference type="PROSITE" id="PS00108">
    <property type="entry name" value="PROTEIN_KINASE_ST"/>
    <property type="match status" value="1"/>
</dbReference>
<dbReference type="PANTHER" id="PTHR43289">
    <property type="entry name" value="MITOGEN-ACTIVATED PROTEIN KINASE KINASE KINASE 20-RELATED"/>
    <property type="match status" value="1"/>
</dbReference>
<feature type="transmembrane region" description="Helical" evidence="9">
    <location>
        <begin position="236"/>
        <end position="256"/>
    </location>
</feature>
<dbReference type="PROSITE" id="PS00107">
    <property type="entry name" value="PROTEIN_KINASE_ATP"/>
    <property type="match status" value="1"/>
</dbReference>
<feature type="domain" description="Protein kinase" evidence="10">
    <location>
        <begin position="278"/>
        <end position="543"/>
    </location>
</feature>
<feature type="binding site" evidence="7">
    <location>
        <position position="307"/>
    </location>
    <ligand>
        <name>ATP</name>
        <dbReference type="ChEBI" id="CHEBI:30616"/>
    </ligand>
</feature>
<dbReference type="InterPro" id="IPR000719">
    <property type="entry name" value="Prot_kinase_dom"/>
</dbReference>
<dbReference type="Gene3D" id="1.10.510.10">
    <property type="entry name" value="Transferase(Phosphotransferase) domain 1"/>
    <property type="match status" value="1"/>
</dbReference>
<evidence type="ECO:0000313" key="12">
    <source>
        <dbReference type="Proteomes" id="UP000464178"/>
    </source>
</evidence>
<evidence type="ECO:0000313" key="11">
    <source>
        <dbReference type="EMBL" id="VTR93850.1"/>
    </source>
</evidence>
<feature type="transmembrane region" description="Helical" evidence="9">
    <location>
        <begin position="205"/>
        <end position="224"/>
    </location>
</feature>
<dbReference type="Proteomes" id="UP000464178">
    <property type="component" value="Chromosome"/>
</dbReference>
<evidence type="ECO:0000256" key="8">
    <source>
        <dbReference type="SAM" id="MobiDB-lite"/>
    </source>
</evidence>
<feature type="transmembrane region" description="Helical" evidence="9">
    <location>
        <begin position="181"/>
        <end position="198"/>
    </location>
</feature>
<protein>
    <recommendedName>
        <fullName evidence="1">non-specific serine/threonine protein kinase</fullName>
        <ecNumber evidence="1">2.7.11.1</ecNumber>
    </recommendedName>
</protein>
<keyword evidence="3" id="KW-0808">Transferase</keyword>
<dbReference type="FunFam" id="1.10.510.10:FF:000021">
    <property type="entry name" value="Serine/threonine protein kinase"/>
    <property type="match status" value="1"/>
</dbReference>
<dbReference type="PANTHER" id="PTHR43289:SF6">
    <property type="entry name" value="SERINE_THREONINE-PROTEIN KINASE NEKL-3"/>
    <property type="match status" value="1"/>
</dbReference>
<evidence type="ECO:0000259" key="10">
    <source>
        <dbReference type="PROSITE" id="PS50011"/>
    </source>
</evidence>
<reference evidence="11 12" key="1">
    <citation type="submission" date="2019-05" db="EMBL/GenBank/DDBJ databases">
        <authorList>
            <consortium name="Science for Life Laboratories"/>
        </authorList>
    </citation>
    <scope>NUCLEOTIDE SEQUENCE [LARGE SCALE GENOMIC DNA]</scope>
    <source>
        <strain evidence="11">Soil9</strain>
    </source>
</reference>
<evidence type="ECO:0000256" key="5">
    <source>
        <dbReference type="ARBA" id="ARBA00022777"/>
    </source>
</evidence>
<dbReference type="KEGG" id="gms:SOIL9_38640"/>
<dbReference type="CDD" id="cd14014">
    <property type="entry name" value="STKc_PknB_like"/>
    <property type="match status" value="1"/>
</dbReference>
<evidence type="ECO:0000256" key="9">
    <source>
        <dbReference type="SAM" id="Phobius"/>
    </source>
</evidence>
<evidence type="ECO:0000256" key="7">
    <source>
        <dbReference type="PROSITE-ProRule" id="PRU10141"/>
    </source>
</evidence>
<keyword evidence="6 7" id="KW-0067">ATP-binding</keyword>
<gene>
    <name evidence="11" type="ORF">SOIL9_38640</name>
</gene>
<dbReference type="SMART" id="SM00220">
    <property type="entry name" value="S_TKc"/>
    <property type="match status" value="1"/>
</dbReference>
<feature type="region of interest" description="Disordered" evidence="8">
    <location>
        <begin position="1"/>
        <end position="20"/>
    </location>
</feature>
<dbReference type="PROSITE" id="PS50011">
    <property type="entry name" value="PROTEIN_KINASE_DOM"/>
    <property type="match status" value="1"/>
</dbReference>
<dbReference type="GO" id="GO:0004674">
    <property type="term" value="F:protein serine/threonine kinase activity"/>
    <property type="evidence" value="ECO:0007669"/>
    <property type="project" value="UniProtKB-KW"/>
</dbReference>
<accession>A0A6P2D374</accession>
<evidence type="ECO:0000256" key="4">
    <source>
        <dbReference type="ARBA" id="ARBA00022741"/>
    </source>
</evidence>
<evidence type="ECO:0000256" key="3">
    <source>
        <dbReference type="ARBA" id="ARBA00022679"/>
    </source>
</evidence>
<feature type="compositionally biased region" description="Polar residues" evidence="8">
    <location>
        <begin position="28"/>
        <end position="56"/>
    </location>
</feature>
<sequence length="585" mass="62312">MPDLSDLTADRPAAADTSGATVVREVPSTHQETLVRPSESSPKTGITLPRATSTGSAGFVEETRQLLHKRLLITHSATSVATGLIVFLGITGIAVMPADAGLGRWAIGLPLLGFGQSIAGLIFLLRNPDAALSALRTVEVSQFGVIGLAGGVARFSVLYAVPAESLDSRYQDLVYRFDAVMTNYPIVFAVIFYGVLIPNTRRRSLIGTGLLILVPIVATALAVALNPAVRPALPRLLPATAVPLFMAGVIAVFCAARSSALQRQVFDAIREAKQLGAYTLRKKLGAGGMGEVWLAEHRLLKRPCAMKFVRADLATEAATAARFEREVRAVTTLTHFNTVRIYDYGRSDDGSFYYVMEYLEGPTLDRLVKDRGPLAPGRVVYLLRQLCGALAEAHANGMVHRDLKPSNILVATLGGQRDVAKLLDFGLVQDHGSEADVKITRAGTVLGTPSYMCPEQAAGESVDPRGDIYSLGAVAFFVLAGHPPFEGTSVGKLLAAHLTQPAPNISTLRSDVPADLAAVVAKCLAKDPAERFQSARDLEAALAACACSTDWNATRATQWWEPGALIETPPPAVTTEQTQTLVRGA</sequence>
<dbReference type="SUPFAM" id="SSF56112">
    <property type="entry name" value="Protein kinase-like (PK-like)"/>
    <property type="match status" value="1"/>
</dbReference>
<feature type="transmembrane region" description="Helical" evidence="9">
    <location>
        <begin position="137"/>
        <end position="161"/>
    </location>
</feature>